<dbReference type="InterPro" id="IPR051167">
    <property type="entry name" value="Prolyl_oligopep/macrocyclase"/>
</dbReference>
<feature type="domain" description="Peptidase S9A N-terminal" evidence="11">
    <location>
        <begin position="70"/>
        <end position="477"/>
    </location>
</feature>
<proteinExistence type="inferred from homology"/>
<dbReference type="Proteomes" id="UP000559626">
    <property type="component" value="Unassembled WGS sequence"/>
</dbReference>
<evidence type="ECO:0000256" key="4">
    <source>
        <dbReference type="ARBA" id="ARBA00022670"/>
    </source>
</evidence>
<dbReference type="InterPro" id="IPR023302">
    <property type="entry name" value="Pept_S9A_N"/>
</dbReference>
<dbReference type="SUPFAM" id="SSF50993">
    <property type="entry name" value="Peptidase/esterase 'gauge' domain"/>
    <property type="match status" value="1"/>
</dbReference>
<reference evidence="12 13" key="1">
    <citation type="submission" date="2020-04" db="EMBL/GenBank/DDBJ databases">
        <title>Hymenobacter polaris sp. nov., isolated from Arctic soil.</title>
        <authorList>
            <person name="Dahal R.H."/>
        </authorList>
    </citation>
    <scope>NUCLEOTIDE SEQUENCE [LARGE SCALE GENOMIC DNA]</scope>
    <source>
        <strain evidence="12 13">RP-2-7</strain>
    </source>
</reference>
<dbReference type="AlphaFoldDB" id="A0A7Y0AEG7"/>
<keyword evidence="6" id="KW-0720">Serine protease</keyword>
<dbReference type="RefSeq" id="WP_169531176.1">
    <property type="nucleotide sequence ID" value="NZ_JABBGH010000002.1"/>
</dbReference>
<evidence type="ECO:0000313" key="13">
    <source>
        <dbReference type="Proteomes" id="UP000559626"/>
    </source>
</evidence>
<evidence type="ECO:0000256" key="5">
    <source>
        <dbReference type="ARBA" id="ARBA00022801"/>
    </source>
</evidence>
<dbReference type="GO" id="GO:0070012">
    <property type="term" value="F:oligopeptidase activity"/>
    <property type="evidence" value="ECO:0007669"/>
    <property type="project" value="TreeGrafter"/>
</dbReference>
<keyword evidence="4" id="KW-0645">Protease</keyword>
<protein>
    <recommendedName>
        <fullName evidence="3">prolyl oligopeptidase</fullName>
        <ecNumber evidence="3">3.4.21.26</ecNumber>
    </recommendedName>
    <alternativeName>
        <fullName evidence="8">Proline-specific endopeptidase</fullName>
    </alternativeName>
</protein>
<dbReference type="PROSITE" id="PS51257">
    <property type="entry name" value="PROKAR_LIPOPROTEIN"/>
    <property type="match status" value="1"/>
</dbReference>
<keyword evidence="5" id="KW-0378">Hydrolase</keyword>
<name>A0A7Y0AEG7_9BACT</name>
<dbReference type="InterPro" id="IPR002470">
    <property type="entry name" value="Peptidase_S9A"/>
</dbReference>
<evidence type="ECO:0000256" key="1">
    <source>
        <dbReference type="ARBA" id="ARBA00001070"/>
    </source>
</evidence>
<dbReference type="InterPro" id="IPR002471">
    <property type="entry name" value="Pept_S9_AS"/>
</dbReference>
<evidence type="ECO:0000256" key="3">
    <source>
        <dbReference type="ARBA" id="ARBA00011897"/>
    </source>
</evidence>
<dbReference type="PANTHER" id="PTHR42881">
    <property type="entry name" value="PROLYL ENDOPEPTIDASE"/>
    <property type="match status" value="1"/>
</dbReference>
<dbReference type="EMBL" id="JABBGH010000002">
    <property type="protein sequence ID" value="NML65687.1"/>
    <property type="molecule type" value="Genomic_DNA"/>
</dbReference>
<sequence>MQTPRAATWLAAALLVAGCRSSAPILGTARRAPDERLGVANRHTLTETPIIERAESAVRPQFSPALTYPAPRRDPQPDTYFGTPVPDPYRWLEDPDAPETQAWVRAENEVTFGYLAQIPFREKLRARLTQLWNYERYGVPEQEGNLLVFSKNDGLQNQAVVYTVPLGQPVEQAQVLLDPNKFSADGTTALAGLHFSSDHRYLAYATSGGGSDWQQVHLLDMQTRQPLPDQLDWVKVSGVAWAGRGFYYSRYDAPKEGGESALAGKNEYHKVYYHALGTPQAQDRLVYENRERALGFRIAGTTEDERFLFLALTDGRSDGNQLLVRDLHDQKQAHAWTTVQPSYQYDTSVIGNVGGELLVYTNDHAPNFRVVAIDPRQPEAAHWRTIIPEAKEKLESISQAGGYLLATYLHDASSQVKVYTETGEYRHDVALPALGTAAGFVGRRTDKVLYYAFTSFTYPTTIYRYDPAANRSTVWRAPRVDVHPKDYVTTQVFYPSKDGTRIPMFITHKKGLDTKSGQLPTYLYAYGGFNVSLTPSFSVARMLWLENGGVLAVPNLRGGGEYGETWHQAGMTPHKQNVFDDFIAAADYLTASGYTNPSRLAIAGGSNGGLLVGAVMTQRPDLCQVALPAVGVMDMLKYQKFTIGWNWAPEYGTSDDEAQFRNLLAYSPLHNLRPGTAYPATLITTADHDDRVVPAHSFKFAAQLQADQAGLRPTLIRIDVNAGHGAGKSTQLQIAEWADVWSFTFYNMGVML</sequence>
<dbReference type="GO" id="GO:0004252">
    <property type="term" value="F:serine-type endopeptidase activity"/>
    <property type="evidence" value="ECO:0007669"/>
    <property type="project" value="UniProtKB-EC"/>
</dbReference>
<comment type="function">
    <text evidence="7">Cleaves peptide bonds on the C-terminal side of prolyl residues within peptides that are up to approximately 30 amino acids long. Has an absolute requirement for an X-Pro bond in the trans configuration immediately preceding the Pro-Y scissible bond.</text>
</comment>
<evidence type="ECO:0000256" key="7">
    <source>
        <dbReference type="ARBA" id="ARBA00060121"/>
    </source>
</evidence>
<dbReference type="GO" id="GO:0005829">
    <property type="term" value="C:cytosol"/>
    <property type="evidence" value="ECO:0007669"/>
    <property type="project" value="TreeGrafter"/>
</dbReference>
<evidence type="ECO:0000256" key="2">
    <source>
        <dbReference type="ARBA" id="ARBA00005228"/>
    </source>
</evidence>
<comment type="similarity">
    <text evidence="2">Belongs to the peptidase S9A family.</text>
</comment>
<dbReference type="InterPro" id="IPR029058">
    <property type="entry name" value="AB_hydrolase_fold"/>
</dbReference>
<comment type="caution">
    <text evidence="12">The sequence shown here is derived from an EMBL/GenBank/DDBJ whole genome shotgun (WGS) entry which is preliminary data.</text>
</comment>
<evidence type="ECO:0000259" key="10">
    <source>
        <dbReference type="Pfam" id="PF00326"/>
    </source>
</evidence>
<dbReference type="Pfam" id="PF00326">
    <property type="entry name" value="Peptidase_S9"/>
    <property type="match status" value="1"/>
</dbReference>
<feature type="signal peptide" evidence="9">
    <location>
        <begin position="1"/>
        <end position="22"/>
    </location>
</feature>
<dbReference type="SUPFAM" id="SSF53474">
    <property type="entry name" value="alpha/beta-Hydrolases"/>
    <property type="match status" value="1"/>
</dbReference>
<keyword evidence="9" id="KW-0732">Signal</keyword>
<dbReference type="GO" id="GO:0006508">
    <property type="term" value="P:proteolysis"/>
    <property type="evidence" value="ECO:0007669"/>
    <property type="project" value="UniProtKB-KW"/>
</dbReference>
<feature type="domain" description="Peptidase S9 prolyl oligopeptidase catalytic" evidence="10">
    <location>
        <begin position="535"/>
        <end position="747"/>
    </location>
</feature>
<dbReference type="PRINTS" id="PR00862">
    <property type="entry name" value="PROLIGOPTASE"/>
</dbReference>
<dbReference type="FunFam" id="3.40.50.1820:FF:000005">
    <property type="entry name" value="Prolyl endopeptidase"/>
    <property type="match status" value="1"/>
</dbReference>
<dbReference type="PANTHER" id="PTHR42881:SF2">
    <property type="entry name" value="PROLYL ENDOPEPTIDASE"/>
    <property type="match status" value="1"/>
</dbReference>
<dbReference type="Gene3D" id="3.40.50.1820">
    <property type="entry name" value="alpha/beta hydrolase"/>
    <property type="match status" value="1"/>
</dbReference>
<evidence type="ECO:0000256" key="9">
    <source>
        <dbReference type="SAM" id="SignalP"/>
    </source>
</evidence>
<evidence type="ECO:0000259" key="11">
    <source>
        <dbReference type="Pfam" id="PF02897"/>
    </source>
</evidence>
<dbReference type="InterPro" id="IPR001375">
    <property type="entry name" value="Peptidase_S9_cat"/>
</dbReference>
<gene>
    <name evidence="12" type="ORF">HHL22_10770</name>
</gene>
<feature type="chain" id="PRO_5031352357" description="prolyl oligopeptidase" evidence="9">
    <location>
        <begin position="23"/>
        <end position="752"/>
    </location>
</feature>
<dbReference type="Gene3D" id="2.130.10.120">
    <property type="entry name" value="Prolyl oligopeptidase, N-terminal domain"/>
    <property type="match status" value="1"/>
</dbReference>
<dbReference type="EC" id="3.4.21.26" evidence="3"/>
<comment type="catalytic activity">
    <reaction evidence="1">
        <text>Hydrolysis of Pro-|-Xaa &gt;&gt; Ala-|-Xaa in oligopeptides.</text>
        <dbReference type="EC" id="3.4.21.26"/>
    </reaction>
</comment>
<dbReference type="Pfam" id="PF02897">
    <property type="entry name" value="Peptidase_S9_N"/>
    <property type="match status" value="1"/>
</dbReference>
<keyword evidence="13" id="KW-1185">Reference proteome</keyword>
<accession>A0A7Y0AEG7</accession>
<evidence type="ECO:0000256" key="6">
    <source>
        <dbReference type="ARBA" id="ARBA00022825"/>
    </source>
</evidence>
<evidence type="ECO:0000313" key="12">
    <source>
        <dbReference type="EMBL" id="NML65687.1"/>
    </source>
</evidence>
<evidence type="ECO:0000256" key="8">
    <source>
        <dbReference type="ARBA" id="ARBA00081187"/>
    </source>
</evidence>
<dbReference type="PROSITE" id="PS00708">
    <property type="entry name" value="PRO_ENDOPEP_SER"/>
    <property type="match status" value="1"/>
</dbReference>
<organism evidence="12 13">
    <name type="scientific">Hymenobacter polaris</name>
    <dbReference type="NCBI Taxonomy" id="2682546"/>
    <lineage>
        <taxon>Bacteria</taxon>
        <taxon>Pseudomonadati</taxon>
        <taxon>Bacteroidota</taxon>
        <taxon>Cytophagia</taxon>
        <taxon>Cytophagales</taxon>
        <taxon>Hymenobacteraceae</taxon>
        <taxon>Hymenobacter</taxon>
    </lineage>
</organism>